<evidence type="ECO:0000313" key="1">
    <source>
        <dbReference type="EMBL" id="UUY05931.1"/>
    </source>
</evidence>
<evidence type="ECO:0000313" key="2">
    <source>
        <dbReference type="Proteomes" id="UP001058860"/>
    </source>
</evidence>
<reference evidence="2" key="1">
    <citation type="submission" date="2021-11" db="EMBL/GenBank/DDBJ databases">
        <title>Cultivation dependent microbiological survey of springs from the worlds oldest radium mine currently devoted to the extraction of radon-saturated water.</title>
        <authorList>
            <person name="Kapinusova G."/>
            <person name="Smrhova T."/>
            <person name="Strejcek M."/>
            <person name="Suman J."/>
            <person name="Jani K."/>
            <person name="Pajer P."/>
            <person name="Uhlik O."/>
        </authorList>
    </citation>
    <scope>NUCLEOTIDE SEQUENCE [LARGE SCALE GENOMIC DNA]</scope>
    <source>
        <strain evidence="2">J379</strain>
    </source>
</reference>
<gene>
    <name evidence="1" type="ORF">LRS13_10560</name>
</gene>
<organism evidence="1 2">
    <name type="scientific">Svornostia abyssi</name>
    <dbReference type="NCBI Taxonomy" id="2898438"/>
    <lineage>
        <taxon>Bacteria</taxon>
        <taxon>Bacillati</taxon>
        <taxon>Actinomycetota</taxon>
        <taxon>Thermoleophilia</taxon>
        <taxon>Solirubrobacterales</taxon>
        <taxon>Baekduiaceae</taxon>
        <taxon>Svornostia</taxon>
    </lineage>
</organism>
<accession>A0ABY5PMR3</accession>
<keyword evidence="2" id="KW-1185">Reference proteome</keyword>
<sequence>MSPPPSRAPPSPPTAAHAAADIEGTWSFSGGEVVIAAQADGSFLGTVIRPTRFSNCVHPTAEQMWTGLRLQPDGQYWGKHQWFNTATCAYIERGNTAFRTLTKPDGKKFLRVCFAGPEFPETQPSIDAAGESTGTTTGCQDSDLLAPPAAPTTPNVNTIATLPSQGKKKCLSKRSFRIRLKEPKGDALDSAKVFVNGKLVRTIKRDRITAPVNLKGLPKGRYTVKITAKTVLGKTISGTRKYRTCTKKKTSKSKSRV</sequence>
<dbReference type="RefSeq" id="WP_353866369.1">
    <property type="nucleotide sequence ID" value="NZ_CP088295.1"/>
</dbReference>
<proteinExistence type="predicted"/>
<dbReference type="EMBL" id="CP088295">
    <property type="protein sequence ID" value="UUY05931.1"/>
    <property type="molecule type" value="Genomic_DNA"/>
</dbReference>
<dbReference type="Proteomes" id="UP001058860">
    <property type="component" value="Chromosome"/>
</dbReference>
<name>A0ABY5PMR3_9ACTN</name>
<protein>
    <submittedName>
        <fullName evidence="1">Uncharacterized protein</fullName>
    </submittedName>
</protein>